<dbReference type="GO" id="GO:0003676">
    <property type="term" value="F:nucleic acid binding"/>
    <property type="evidence" value="ECO:0007669"/>
    <property type="project" value="InterPro"/>
</dbReference>
<dbReference type="Gene3D" id="3.30.420.10">
    <property type="entry name" value="Ribonuclease H-like superfamily/Ribonuclease H"/>
    <property type="match status" value="1"/>
</dbReference>
<keyword evidence="2" id="KW-1185">Reference proteome</keyword>
<dbReference type="PANTHER" id="PTHR37984:SF5">
    <property type="entry name" value="PROTEIN NYNRIN-LIKE"/>
    <property type="match status" value="1"/>
</dbReference>
<evidence type="ECO:0000313" key="1">
    <source>
        <dbReference type="EMBL" id="KAI5317872.1"/>
    </source>
</evidence>
<proteinExistence type="predicted"/>
<evidence type="ECO:0008006" key="3">
    <source>
        <dbReference type="Google" id="ProtNLM"/>
    </source>
</evidence>
<dbReference type="EMBL" id="JAJFAZ020000007">
    <property type="protein sequence ID" value="KAI5317872.1"/>
    <property type="molecule type" value="Genomic_DNA"/>
</dbReference>
<reference evidence="1 2" key="1">
    <citation type="journal article" date="2022" name="G3 (Bethesda)">
        <title>Whole-genome sequence and methylome profiling of the almond [Prunus dulcis (Mill.) D.A. Webb] cultivar 'Nonpareil'.</title>
        <authorList>
            <person name="D'Amico-Willman K.M."/>
            <person name="Ouma W.Z."/>
            <person name="Meulia T."/>
            <person name="Sideli G.M."/>
            <person name="Gradziel T.M."/>
            <person name="Fresnedo-Ramirez J."/>
        </authorList>
    </citation>
    <scope>NUCLEOTIDE SEQUENCE [LARGE SCALE GENOMIC DNA]</scope>
    <source>
        <strain evidence="1">Clone GOH B32 T37-40</strain>
    </source>
</reference>
<accession>A0AAD4YPP2</accession>
<dbReference type="AlphaFoldDB" id="A0AAD4YPP2"/>
<sequence>MPHDSMKYVKRCNRCQRSKLIPSLPTEVYHPQNNPWQFIKCAIDLVGSTSSAPTKKDMMIVATDYFTKLIKSLVIDNRAQFIGKQITVFFAKYGIKENFSTLRYPQGKGQAEASNKIVLDCLKKRLEGTEVIIPSHISVPYMSIEVGSIDQNCEQMKVNLDLLEEEREITIVRVAAY</sequence>
<dbReference type="SUPFAM" id="SSF53098">
    <property type="entry name" value="Ribonuclease H-like"/>
    <property type="match status" value="1"/>
</dbReference>
<organism evidence="1 2">
    <name type="scientific">Prunus dulcis</name>
    <name type="common">Almond</name>
    <name type="synonym">Amygdalus dulcis</name>
    <dbReference type="NCBI Taxonomy" id="3755"/>
    <lineage>
        <taxon>Eukaryota</taxon>
        <taxon>Viridiplantae</taxon>
        <taxon>Streptophyta</taxon>
        <taxon>Embryophyta</taxon>
        <taxon>Tracheophyta</taxon>
        <taxon>Spermatophyta</taxon>
        <taxon>Magnoliopsida</taxon>
        <taxon>eudicotyledons</taxon>
        <taxon>Gunneridae</taxon>
        <taxon>Pentapetalae</taxon>
        <taxon>rosids</taxon>
        <taxon>fabids</taxon>
        <taxon>Rosales</taxon>
        <taxon>Rosaceae</taxon>
        <taxon>Amygdaloideae</taxon>
        <taxon>Amygdaleae</taxon>
        <taxon>Prunus</taxon>
    </lineage>
</organism>
<comment type="caution">
    <text evidence="1">The sequence shown here is derived from an EMBL/GenBank/DDBJ whole genome shotgun (WGS) entry which is preliminary data.</text>
</comment>
<name>A0AAD4YPP2_PRUDU</name>
<dbReference type="Proteomes" id="UP001054821">
    <property type="component" value="Chromosome 7"/>
</dbReference>
<dbReference type="PANTHER" id="PTHR37984">
    <property type="entry name" value="PROTEIN CBG26694"/>
    <property type="match status" value="1"/>
</dbReference>
<dbReference type="InterPro" id="IPR050951">
    <property type="entry name" value="Retrovirus_Pol_polyprotein"/>
</dbReference>
<dbReference type="InterPro" id="IPR036397">
    <property type="entry name" value="RNaseH_sf"/>
</dbReference>
<evidence type="ECO:0000313" key="2">
    <source>
        <dbReference type="Proteomes" id="UP001054821"/>
    </source>
</evidence>
<dbReference type="InterPro" id="IPR012337">
    <property type="entry name" value="RNaseH-like_sf"/>
</dbReference>
<gene>
    <name evidence="1" type="ORF">L3X38_037579</name>
</gene>
<protein>
    <recommendedName>
        <fullName evidence="3">Integrase catalytic domain-containing protein</fullName>
    </recommendedName>
</protein>